<organism evidence="2 3">
    <name type="scientific">Oryza meyeriana var. granulata</name>
    <dbReference type="NCBI Taxonomy" id="110450"/>
    <lineage>
        <taxon>Eukaryota</taxon>
        <taxon>Viridiplantae</taxon>
        <taxon>Streptophyta</taxon>
        <taxon>Embryophyta</taxon>
        <taxon>Tracheophyta</taxon>
        <taxon>Spermatophyta</taxon>
        <taxon>Magnoliopsida</taxon>
        <taxon>Liliopsida</taxon>
        <taxon>Poales</taxon>
        <taxon>Poaceae</taxon>
        <taxon>BOP clade</taxon>
        <taxon>Oryzoideae</taxon>
        <taxon>Oryzeae</taxon>
        <taxon>Oryzinae</taxon>
        <taxon>Oryza</taxon>
        <taxon>Oryza meyeriana</taxon>
    </lineage>
</organism>
<feature type="region of interest" description="Disordered" evidence="1">
    <location>
        <begin position="30"/>
        <end position="99"/>
    </location>
</feature>
<feature type="compositionally biased region" description="Low complexity" evidence="1">
    <location>
        <begin position="30"/>
        <end position="46"/>
    </location>
</feature>
<dbReference type="EMBL" id="SPHZ02000011">
    <property type="protein sequence ID" value="KAF0893243.1"/>
    <property type="molecule type" value="Genomic_DNA"/>
</dbReference>
<protein>
    <submittedName>
        <fullName evidence="2">Uncharacterized protein</fullName>
    </submittedName>
</protein>
<accession>A0A6G1C0V3</accession>
<evidence type="ECO:0000313" key="3">
    <source>
        <dbReference type="Proteomes" id="UP000479710"/>
    </source>
</evidence>
<keyword evidence="3" id="KW-1185">Reference proteome</keyword>
<reference evidence="2 3" key="1">
    <citation type="submission" date="2019-11" db="EMBL/GenBank/DDBJ databases">
        <title>Whole genome sequence of Oryza granulata.</title>
        <authorList>
            <person name="Li W."/>
        </authorList>
    </citation>
    <scope>NUCLEOTIDE SEQUENCE [LARGE SCALE GENOMIC DNA]</scope>
    <source>
        <strain evidence="3">cv. Menghai</strain>
        <tissue evidence="2">Leaf</tissue>
    </source>
</reference>
<comment type="caution">
    <text evidence="2">The sequence shown here is derived from an EMBL/GenBank/DDBJ whole genome shotgun (WGS) entry which is preliminary data.</text>
</comment>
<evidence type="ECO:0000313" key="2">
    <source>
        <dbReference type="EMBL" id="KAF0893243.1"/>
    </source>
</evidence>
<evidence type="ECO:0000256" key="1">
    <source>
        <dbReference type="SAM" id="MobiDB-lite"/>
    </source>
</evidence>
<dbReference type="AlphaFoldDB" id="A0A6G1C0V3"/>
<proteinExistence type="predicted"/>
<sequence>MAVVRLHKAAVAVVRLDQATAPAAYPKPLAACPNTAATPAAHHNPASVGRNPPASLARVVPTRRRHLWDDGRGGSWTGAKDRTKGKPGAWGRKLRRVRD</sequence>
<gene>
    <name evidence="2" type="ORF">E2562_023496</name>
</gene>
<dbReference type="Proteomes" id="UP000479710">
    <property type="component" value="Unassembled WGS sequence"/>
</dbReference>
<name>A0A6G1C0V3_9ORYZ</name>